<keyword evidence="3" id="KW-0804">Transcription</keyword>
<dbReference type="InterPro" id="IPR043425">
    <property type="entry name" value="NusG-like"/>
</dbReference>
<dbReference type="Gene3D" id="2.30.30.30">
    <property type="match status" value="1"/>
</dbReference>
<dbReference type="PANTHER" id="PTHR30265:SF4">
    <property type="entry name" value="KOW MOTIF FAMILY PROTEIN, EXPRESSED"/>
    <property type="match status" value="1"/>
</dbReference>
<reference evidence="6" key="1">
    <citation type="submission" date="2018-05" db="EMBL/GenBank/DDBJ databases">
        <title>Complete Genome Sequence of Methylobacterium sp. 17SD2-17.</title>
        <authorList>
            <person name="Srinivasan S."/>
        </authorList>
    </citation>
    <scope>NUCLEOTIDE SEQUENCE [LARGE SCALE GENOMIC DNA]</scope>
    <source>
        <strain evidence="6">17SD2-17</strain>
    </source>
</reference>
<dbReference type="InterPro" id="IPR014722">
    <property type="entry name" value="Rib_uL2_dom2"/>
</dbReference>
<dbReference type="EMBL" id="CP029550">
    <property type="protein sequence ID" value="AWN43799.1"/>
    <property type="molecule type" value="Genomic_DNA"/>
</dbReference>
<keyword evidence="6" id="KW-1185">Reference proteome</keyword>
<evidence type="ECO:0000313" key="6">
    <source>
        <dbReference type="Proteomes" id="UP000245926"/>
    </source>
</evidence>
<dbReference type="KEGG" id="mets:DK389_28875"/>
<dbReference type="CDD" id="cd06091">
    <property type="entry name" value="KOW_NusG"/>
    <property type="match status" value="1"/>
</dbReference>
<dbReference type="OrthoDB" id="8015198at2"/>
<dbReference type="Proteomes" id="UP000245926">
    <property type="component" value="Chromosome"/>
</dbReference>
<keyword evidence="2" id="KW-0805">Transcription regulation</keyword>
<dbReference type="SUPFAM" id="SSF50104">
    <property type="entry name" value="Translation proteins SH3-like domain"/>
    <property type="match status" value="1"/>
</dbReference>
<evidence type="ECO:0000259" key="4">
    <source>
        <dbReference type="Pfam" id="PF02357"/>
    </source>
</evidence>
<dbReference type="GO" id="GO:0031564">
    <property type="term" value="P:transcription antitermination"/>
    <property type="evidence" value="ECO:0007669"/>
    <property type="project" value="UniProtKB-KW"/>
</dbReference>
<name>A0A2U8WCK6_9HYPH</name>
<evidence type="ECO:0000256" key="3">
    <source>
        <dbReference type="ARBA" id="ARBA00023163"/>
    </source>
</evidence>
<evidence type="ECO:0000256" key="1">
    <source>
        <dbReference type="ARBA" id="ARBA00022814"/>
    </source>
</evidence>
<dbReference type="Gene3D" id="3.30.70.940">
    <property type="entry name" value="NusG, N-terminal domain"/>
    <property type="match status" value="1"/>
</dbReference>
<dbReference type="AlphaFoldDB" id="A0A2U8WCK6"/>
<gene>
    <name evidence="5" type="ORF">DK389_28875</name>
</gene>
<dbReference type="InterPro" id="IPR036735">
    <property type="entry name" value="NGN_dom_sf"/>
</dbReference>
<dbReference type="GO" id="GO:0006354">
    <property type="term" value="P:DNA-templated transcription elongation"/>
    <property type="evidence" value="ECO:0007669"/>
    <property type="project" value="InterPro"/>
</dbReference>
<protein>
    <recommendedName>
        <fullName evidence="4">NusG-like N-terminal domain-containing protein</fullName>
    </recommendedName>
</protein>
<sequence>MSKTARRFKPSLTPTHFVTVPLTNDVPIKDEDRILPPAIEDRDEESWYAVTCGPRGERRTLNALMDAGLVAYVPMETLWLDEVRLKQKVKREVQRAMLPRYVFLCVPTGSRIWYDLRERHRDGRNVFGIAGIVMNDGQPCRIPTATLKQLAQEERDGWFDQRRRRALEMQRNPDLSGPALRAGDRLKVVGGPFTSYSGVAEADSGSGTVRALVDIFGRSTLVVVPLEQVENLSRDVATDPVGPTPLTRAEPYSGMALAQGRQVDWRAIEERRLRRQERVISAQAERRSRA</sequence>
<accession>A0A2U8WCK6</accession>
<dbReference type="InterPro" id="IPR008991">
    <property type="entry name" value="Translation_prot_SH3-like_sf"/>
</dbReference>
<dbReference type="RefSeq" id="WP_109894941.1">
    <property type="nucleotide sequence ID" value="NZ_CP029550.1"/>
</dbReference>
<keyword evidence="1" id="KW-0889">Transcription antitermination</keyword>
<dbReference type="InterPro" id="IPR006645">
    <property type="entry name" value="NGN-like_dom"/>
</dbReference>
<proteinExistence type="predicted"/>
<evidence type="ECO:0000313" key="5">
    <source>
        <dbReference type="EMBL" id="AWN43799.1"/>
    </source>
</evidence>
<dbReference type="Pfam" id="PF02357">
    <property type="entry name" value="NusG"/>
    <property type="match status" value="1"/>
</dbReference>
<dbReference type="SUPFAM" id="SSF82679">
    <property type="entry name" value="N-utilization substance G protein NusG, N-terminal domain"/>
    <property type="match status" value="1"/>
</dbReference>
<dbReference type="PANTHER" id="PTHR30265">
    <property type="entry name" value="RHO-INTERACTING TRANSCRIPTION TERMINATION FACTOR NUSG"/>
    <property type="match status" value="1"/>
</dbReference>
<feature type="domain" description="NusG-like N-terminal" evidence="4">
    <location>
        <begin position="46"/>
        <end position="150"/>
    </location>
</feature>
<evidence type="ECO:0000256" key="2">
    <source>
        <dbReference type="ARBA" id="ARBA00023015"/>
    </source>
</evidence>
<organism evidence="5 6">
    <name type="scientific">Methylobacterium durans</name>
    <dbReference type="NCBI Taxonomy" id="2202825"/>
    <lineage>
        <taxon>Bacteria</taxon>
        <taxon>Pseudomonadati</taxon>
        <taxon>Pseudomonadota</taxon>
        <taxon>Alphaproteobacteria</taxon>
        <taxon>Hyphomicrobiales</taxon>
        <taxon>Methylobacteriaceae</taxon>
        <taxon>Methylobacterium</taxon>
    </lineage>
</organism>